<evidence type="ECO:0000313" key="1">
    <source>
        <dbReference type="EMBL" id="MBP2193852.1"/>
    </source>
</evidence>
<gene>
    <name evidence="1" type="ORF">BJ987_006753</name>
</gene>
<comment type="caution">
    <text evidence="1">The sequence shown here is derived from an EMBL/GenBank/DDBJ whole genome shotgun (WGS) entry which is preliminary data.</text>
</comment>
<accession>A0ABS4QQ59</accession>
<dbReference type="Pfam" id="PF10824">
    <property type="entry name" value="T7SS_ESX_EspC"/>
    <property type="match status" value="1"/>
</dbReference>
<sequence>MWNSDDVVVNPEKVRTHAGAVESTLENVSKAKEAADYLAELDDGYGWFVGGFADLTVSSLHNRITDSLQKIVETTEALPKTLRHCADTFENLDAARKAAIESQQNQIK</sequence>
<evidence type="ECO:0000313" key="2">
    <source>
        <dbReference type="Proteomes" id="UP001519325"/>
    </source>
</evidence>
<dbReference type="EMBL" id="JAGGMR010000001">
    <property type="protein sequence ID" value="MBP2193852.1"/>
    <property type="molecule type" value="Genomic_DNA"/>
</dbReference>
<dbReference type="Proteomes" id="UP001519325">
    <property type="component" value="Unassembled WGS sequence"/>
</dbReference>
<reference evidence="1 2" key="1">
    <citation type="submission" date="2021-03" db="EMBL/GenBank/DDBJ databases">
        <title>Sequencing the genomes of 1000 actinobacteria strains.</title>
        <authorList>
            <person name="Klenk H.-P."/>
        </authorList>
    </citation>
    <scope>NUCLEOTIDE SEQUENCE [LARGE SCALE GENOMIC DNA]</scope>
    <source>
        <strain evidence="1 2">DSM 45516</strain>
    </source>
</reference>
<keyword evidence="2" id="KW-1185">Reference proteome</keyword>
<proteinExistence type="predicted"/>
<dbReference type="InterPro" id="IPR022536">
    <property type="entry name" value="EspC"/>
</dbReference>
<name>A0ABS4QQ59_9NOCA</name>
<organism evidence="1 2">
    <name type="scientific">Nocardia goodfellowii</name>
    <dbReference type="NCBI Taxonomy" id="882446"/>
    <lineage>
        <taxon>Bacteria</taxon>
        <taxon>Bacillati</taxon>
        <taxon>Actinomycetota</taxon>
        <taxon>Actinomycetes</taxon>
        <taxon>Mycobacteriales</taxon>
        <taxon>Nocardiaceae</taxon>
        <taxon>Nocardia</taxon>
    </lineage>
</organism>
<protein>
    <submittedName>
        <fullName evidence="1">Uncharacterized protein YukE</fullName>
    </submittedName>
</protein>
<dbReference type="RefSeq" id="WP_209897053.1">
    <property type="nucleotide sequence ID" value="NZ_JAGGMR010000001.1"/>
</dbReference>